<accession>A0AAD9F4B8</accession>
<dbReference type="InterPro" id="IPR051147">
    <property type="entry name" value="CFAP_domain-containing"/>
</dbReference>
<evidence type="ECO:0000313" key="3">
    <source>
        <dbReference type="EMBL" id="KAK1892308.1"/>
    </source>
</evidence>
<feature type="region of interest" description="Disordered" evidence="2">
    <location>
        <begin position="332"/>
        <end position="365"/>
    </location>
</feature>
<dbReference type="Proteomes" id="UP001228049">
    <property type="component" value="Unassembled WGS sequence"/>
</dbReference>
<reference evidence="3" key="1">
    <citation type="submission" date="2023-04" db="EMBL/GenBank/DDBJ databases">
        <title>Chromosome-level genome of Chaenocephalus aceratus.</title>
        <authorList>
            <person name="Park H."/>
        </authorList>
    </citation>
    <scope>NUCLEOTIDE SEQUENCE</scope>
    <source>
        <strain evidence="3">DE</strain>
        <tissue evidence="3">Muscle</tissue>
    </source>
</reference>
<dbReference type="EMBL" id="JASDAP010000013">
    <property type="protein sequence ID" value="KAK1892308.1"/>
    <property type="molecule type" value="Genomic_DNA"/>
</dbReference>
<evidence type="ECO:0000256" key="2">
    <source>
        <dbReference type="SAM" id="MobiDB-lite"/>
    </source>
</evidence>
<gene>
    <name evidence="3" type="ORF">KUDE01_007383</name>
</gene>
<keyword evidence="4" id="KW-1185">Reference proteome</keyword>
<protein>
    <submittedName>
        <fullName evidence="3">Coiled-coil domain containing protein 42</fullName>
    </submittedName>
</protein>
<evidence type="ECO:0000313" key="4">
    <source>
        <dbReference type="Proteomes" id="UP001228049"/>
    </source>
</evidence>
<proteinExistence type="predicted"/>
<sequence length="365" mass="43029">MLSYQEQETPVSFTNPPRVVWVLHIPCPPPLICDRLFGISSLHQLDPLIGAQRGLGSAGMQDRERRVEGSAERAAANRSSANFDLLKKRRELQDLDNENQERQEELENLQQREDELQEKIKKANKMNLSYEKILRATECSEGAERERKEVLHLDAEHERLVVELAEELQSKQERERQLVKLSPYAVSFERAAKLTKFKDAKSLADHMENLLRIRESLLQQDLKKREKYDELRRTLQSKQEQHRLMRLQKNYELSQLEVEHEKVRSEVLEWERKWNHIQETASKKTLLLGQIKMATLNLYEMTRQDEKADEVVDINDTEKQLDKVKTFIQDSDDMVKQYQTSSQRQDGKKRDKKSFPSHRKKKASK</sequence>
<feature type="coiled-coil region" evidence="1">
    <location>
        <begin position="228"/>
        <end position="273"/>
    </location>
</feature>
<keyword evidence="1" id="KW-0175">Coiled coil</keyword>
<dbReference type="PANTHER" id="PTHR21683">
    <property type="entry name" value="COILED-COIL DOMAIN-CONTAINING PROTEIN 42 LIKE-2-LIKE-RELATED"/>
    <property type="match status" value="1"/>
</dbReference>
<dbReference type="PANTHER" id="PTHR21683:SF2">
    <property type="entry name" value="COILED-COIL DOMAIN-CONTAINING PROTEIN 42 LIKE-2-LIKE"/>
    <property type="match status" value="1"/>
</dbReference>
<feature type="compositionally biased region" description="Basic residues" evidence="2">
    <location>
        <begin position="350"/>
        <end position="365"/>
    </location>
</feature>
<evidence type="ECO:0000256" key="1">
    <source>
        <dbReference type="SAM" id="Coils"/>
    </source>
</evidence>
<dbReference type="AlphaFoldDB" id="A0AAD9F4B8"/>
<feature type="coiled-coil region" evidence="1">
    <location>
        <begin position="85"/>
        <end position="174"/>
    </location>
</feature>
<name>A0AAD9F4B8_DISEL</name>
<organism evidence="3 4">
    <name type="scientific">Dissostichus eleginoides</name>
    <name type="common">Patagonian toothfish</name>
    <name type="synonym">Dissostichus amissus</name>
    <dbReference type="NCBI Taxonomy" id="100907"/>
    <lineage>
        <taxon>Eukaryota</taxon>
        <taxon>Metazoa</taxon>
        <taxon>Chordata</taxon>
        <taxon>Craniata</taxon>
        <taxon>Vertebrata</taxon>
        <taxon>Euteleostomi</taxon>
        <taxon>Actinopterygii</taxon>
        <taxon>Neopterygii</taxon>
        <taxon>Teleostei</taxon>
        <taxon>Neoteleostei</taxon>
        <taxon>Acanthomorphata</taxon>
        <taxon>Eupercaria</taxon>
        <taxon>Perciformes</taxon>
        <taxon>Notothenioidei</taxon>
        <taxon>Nototheniidae</taxon>
        <taxon>Dissostichus</taxon>
    </lineage>
</organism>
<comment type="caution">
    <text evidence="3">The sequence shown here is derived from an EMBL/GenBank/DDBJ whole genome shotgun (WGS) entry which is preliminary data.</text>
</comment>